<keyword evidence="2" id="KW-1185">Reference proteome</keyword>
<evidence type="ECO:0000313" key="2">
    <source>
        <dbReference type="Proteomes" id="UP001141327"/>
    </source>
</evidence>
<evidence type="ECO:0000313" key="1">
    <source>
        <dbReference type="EMBL" id="KAJ4459701.1"/>
    </source>
</evidence>
<protein>
    <submittedName>
        <fullName evidence="1">Uncharacterized protein</fullName>
    </submittedName>
</protein>
<dbReference type="Proteomes" id="UP001141327">
    <property type="component" value="Unassembled WGS sequence"/>
</dbReference>
<dbReference type="EMBL" id="JAPMOS010000017">
    <property type="protein sequence ID" value="KAJ4459701.1"/>
    <property type="molecule type" value="Genomic_DNA"/>
</dbReference>
<sequence length="150" mass="16593">MVRPERPILPGAICTMRLPRKISGMWGCPTEHVTDTRHAPGWRAGLTQTTGVAINKSAIANRHCALGFQGQTTQMSPSLQQRSQLRPAAHIHFPDQSGRPDSDLQKLQESPRHRVSDTSRQSSFFQALLNTGLAKDLTKLAFNESHCLSL</sequence>
<proteinExistence type="predicted"/>
<name>A0ABQ8UKF3_9EUKA</name>
<comment type="caution">
    <text evidence="1">The sequence shown here is derived from an EMBL/GenBank/DDBJ whole genome shotgun (WGS) entry which is preliminary data.</text>
</comment>
<accession>A0ABQ8UKF3</accession>
<gene>
    <name evidence="1" type="ORF">PAPYR_4087</name>
</gene>
<organism evidence="1 2">
    <name type="scientific">Paratrimastix pyriformis</name>
    <dbReference type="NCBI Taxonomy" id="342808"/>
    <lineage>
        <taxon>Eukaryota</taxon>
        <taxon>Metamonada</taxon>
        <taxon>Preaxostyla</taxon>
        <taxon>Paratrimastigidae</taxon>
        <taxon>Paratrimastix</taxon>
    </lineage>
</organism>
<reference evidence="1" key="1">
    <citation type="journal article" date="2022" name="bioRxiv">
        <title>Genomics of Preaxostyla Flagellates Illuminates Evolutionary Transitions and the Path Towards Mitochondrial Loss.</title>
        <authorList>
            <person name="Novak L.V.F."/>
            <person name="Treitli S.C."/>
            <person name="Pyrih J."/>
            <person name="Halakuc P."/>
            <person name="Pipaliya S.V."/>
            <person name="Vacek V."/>
            <person name="Brzon O."/>
            <person name="Soukal P."/>
            <person name="Eme L."/>
            <person name="Dacks J.B."/>
            <person name="Karnkowska A."/>
            <person name="Elias M."/>
            <person name="Hampl V."/>
        </authorList>
    </citation>
    <scope>NUCLEOTIDE SEQUENCE</scope>
    <source>
        <strain evidence="1">RCP-MX</strain>
    </source>
</reference>